<evidence type="ECO:0000256" key="8">
    <source>
        <dbReference type="ARBA" id="ARBA00022840"/>
    </source>
</evidence>
<keyword evidence="5" id="KW-0547">Nucleotide-binding</keyword>
<dbReference type="RefSeq" id="WP_051989186.1">
    <property type="nucleotide sequence ID" value="NZ_CCRF01000096.1"/>
</dbReference>
<reference evidence="13 14" key="1">
    <citation type="submission" date="2014-07" db="EMBL/GenBank/DDBJ databases">
        <authorList>
            <person name="Wibberg Daniel"/>
        </authorList>
    </citation>
    <scope>NUCLEOTIDE SEQUENCE [LARGE SCALE GENOMIC DNA]</scope>
</reference>
<keyword evidence="8" id="KW-0067">ATP-binding</keyword>
<dbReference type="GO" id="GO:0008865">
    <property type="term" value="F:fructokinase activity"/>
    <property type="evidence" value="ECO:0007669"/>
    <property type="project" value="UniProtKB-EC"/>
</dbReference>
<name>A0A090KWA2_9BACI</name>
<comment type="catalytic activity">
    <reaction evidence="12">
        <text>D-fructose + ATP = D-fructose 6-phosphate + ADP + H(+)</text>
        <dbReference type="Rhea" id="RHEA:16125"/>
        <dbReference type="ChEBI" id="CHEBI:15378"/>
        <dbReference type="ChEBI" id="CHEBI:30616"/>
        <dbReference type="ChEBI" id="CHEBI:37721"/>
        <dbReference type="ChEBI" id="CHEBI:61527"/>
        <dbReference type="ChEBI" id="CHEBI:456216"/>
        <dbReference type="EC" id="2.7.1.4"/>
    </reaction>
</comment>
<gene>
    <name evidence="13" type="ORF">BT1A1_3226</name>
</gene>
<dbReference type="EC" id="2.7.1.4" evidence="11"/>
<organism evidence="13 14">
    <name type="scientific">Caldibacillus thermoamylovorans</name>
    <dbReference type="NCBI Taxonomy" id="35841"/>
    <lineage>
        <taxon>Bacteria</taxon>
        <taxon>Bacillati</taxon>
        <taxon>Bacillota</taxon>
        <taxon>Bacilli</taxon>
        <taxon>Bacillales</taxon>
        <taxon>Bacillaceae</taxon>
        <taxon>Caldibacillus</taxon>
    </lineage>
</organism>
<comment type="similarity">
    <text evidence="2">Belongs to the ROK (NagC/XylR) family.</text>
</comment>
<dbReference type="Pfam" id="PF00480">
    <property type="entry name" value="ROK"/>
    <property type="match status" value="1"/>
</dbReference>
<keyword evidence="9" id="KW-0460">Magnesium</keyword>
<keyword evidence="10" id="KW-0119">Carbohydrate metabolism</keyword>
<sequence length="138" mass="15082">MLGAIEAGGTKFVCAVGNDKGDVIDKINIRTTTPEQTLTNVFEFFDKHNLSFIGIGSFGPIDINKNSKKYGFITTTPKKGWNNFNFLGVMKERYSVPIAWTTDVNAATYGEYKKGNGKVRTSVLVSESGVGQLLITGY</sequence>
<keyword evidence="14" id="KW-1185">Reference proteome</keyword>
<evidence type="ECO:0000256" key="9">
    <source>
        <dbReference type="ARBA" id="ARBA00022842"/>
    </source>
</evidence>
<dbReference type="InterPro" id="IPR051804">
    <property type="entry name" value="Carb_Metab_Reg_Kinase/Isom"/>
</dbReference>
<evidence type="ECO:0000313" key="14">
    <source>
        <dbReference type="Proteomes" id="UP000040576"/>
    </source>
</evidence>
<comment type="cofactor">
    <cofactor evidence="1">
        <name>Mg(2+)</name>
        <dbReference type="ChEBI" id="CHEBI:18420"/>
    </cofactor>
</comment>
<dbReference type="InterPro" id="IPR043129">
    <property type="entry name" value="ATPase_NBD"/>
</dbReference>
<evidence type="ECO:0000256" key="3">
    <source>
        <dbReference type="ARBA" id="ARBA00022679"/>
    </source>
</evidence>
<dbReference type="AlphaFoldDB" id="A0A090KWA2"/>
<dbReference type="GO" id="GO:0005524">
    <property type="term" value="F:ATP binding"/>
    <property type="evidence" value="ECO:0007669"/>
    <property type="project" value="UniProtKB-KW"/>
</dbReference>
<dbReference type="SUPFAM" id="SSF53067">
    <property type="entry name" value="Actin-like ATPase domain"/>
    <property type="match status" value="1"/>
</dbReference>
<dbReference type="Gene3D" id="3.30.420.40">
    <property type="match status" value="1"/>
</dbReference>
<evidence type="ECO:0000256" key="6">
    <source>
        <dbReference type="ARBA" id="ARBA00022777"/>
    </source>
</evidence>
<evidence type="ECO:0000256" key="7">
    <source>
        <dbReference type="ARBA" id="ARBA00022833"/>
    </source>
</evidence>
<dbReference type="Proteomes" id="UP000040576">
    <property type="component" value="Unassembled WGS sequence"/>
</dbReference>
<dbReference type="InterPro" id="IPR000600">
    <property type="entry name" value="ROK"/>
</dbReference>
<keyword evidence="4" id="KW-0479">Metal-binding</keyword>
<evidence type="ECO:0000256" key="1">
    <source>
        <dbReference type="ARBA" id="ARBA00001946"/>
    </source>
</evidence>
<evidence type="ECO:0000256" key="4">
    <source>
        <dbReference type="ARBA" id="ARBA00022723"/>
    </source>
</evidence>
<keyword evidence="6" id="KW-0418">Kinase</keyword>
<dbReference type="FunFam" id="3.30.420.40:FF:000153">
    <property type="entry name" value="Putative fructokinase"/>
    <property type="match status" value="1"/>
</dbReference>
<dbReference type="EMBL" id="CCRF01000096">
    <property type="protein sequence ID" value="CEE03009.1"/>
    <property type="molecule type" value="Genomic_DNA"/>
</dbReference>
<evidence type="ECO:0000256" key="10">
    <source>
        <dbReference type="ARBA" id="ARBA00023277"/>
    </source>
</evidence>
<dbReference type="PANTHER" id="PTHR42742">
    <property type="entry name" value="TRANSCRIPTIONAL REPRESSOR MPRA"/>
    <property type="match status" value="1"/>
</dbReference>
<evidence type="ECO:0000313" key="13">
    <source>
        <dbReference type="EMBL" id="CEE03009.1"/>
    </source>
</evidence>
<keyword evidence="3" id="KW-0808">Transferase</keyword>
<keyword evidence="7" id="KW-0862">Zinc</keyword>
<evidence type="ECO:0000256" key="2">
    <source>
        <dbReference type="ARBA" id="ARBA00006479"/>
    </source>
</evidence>
<evidence type="ECO:0000256" key="5">
    <source>
        <dbReference type="ARBA" id="ARBA00022741"/>
    </source>
</evidence>
<accession>A0A090KWA2</accession>
<protein>
    <recommendedName>
        <fullName evidence="11">fructokinase</fullName>
        <ecNumber evidence="11">2.7.1.4</ecNumber>
    </recommendedName>
</protein>
<evidence type="ECO:0000256" key="12">
    <source>
        <dbReference type="ARBA" id="ARBA00048451"/>
    </source>
</evidence>
<dbReference type="PANTHER" id="PTHR42742:SF3">
    <property type="entry name" value="FRUCTOKINASE"/>
    <property type="match status" value="1"/>
</dbReference>
<proteinExistence type="inferred from homology"/>
<evidence type="ECO:0000256" key="11">
    <source>
        <dbReference type="ARBA" id="ARBA00038887"/>
    </source>
</evidence>
<dbReference type="GO" id="GO:0046872">
    <property type="term" value="F:metal ion binding"/>
    <property type="evidence" value="ECO:0007669"/>
    <property type="project" value="UniProtKB-KW"/>
</dbReference>